<evidence type="ECO:0000256" key="10">
    <source>
        <dbReference type="SAM" id="MobiDB-lite"/>
    </source>
</evidence>
<dbReference type="InterPro" id="IPR050351">
    <property type="entry name" value="BphY/WalK/GraS-like"/>
</dbReference>
<comment type="caution">
    <text evidence="13">The sequence shown here is derived from an EMBL/GenBank/DDBJ whole genome shotgun (WGS) entry which is preliminary data.</text>
</comment>
<evidence type="ECO:0000256" key="2">
    <source>
        <dbReference type="ARBA" id="ARBA00004370"/>
    </source>
</evidence>
<dbReference type="SMART" id="SM00388">
    <property type="entry name" value="HisKA"/>
    <property type="match status" value="1"/>
</dbReference>
<keyword evidence="8" id="KW-0067">ATP-binding</keyword>
<protein>
    <recommendedName>
        <fullName evidence="3">histidine kinase</fullName>
        <ecNumber evidence="3">2.7.13.3</ecNumber>
    </recommendedName>
</protein>
<dbReference type="GO" id="GO:0016301">
    <property type="term" value="F:kinase activity"/>
    <property type="evidence" value="ECO:0007669"/>
    <property type="project" value="UniProtKB-KW"/>
</dbReference>
<evidence type="ECO:0000313" key="13">
    <source>
        <dbReference type="EMBL" id="MFC4597386.1"/>
    </source>
</evidence>
<dbReference type="EC" id="2.7.13.3" evidence="3"/>
<keyword evidence="14" id="KW-1185">Reference proteome</keyword>
<dbReference type="PRINTS" id="PR00344">
    <property type="entry name" value="BCTRLSENSOR"/>
</dbReference>
<dbReference type="SUPFAM" id="SSF47384">
    <property type="entry name" value="Homodimeric domain of signal transducing histidine kinase"/>
    <property type="match status" value="1"/>
</dbReference>
<keyword evidence="11" id="KW-1133">Transmembrane helix</keyword>
<keyword evidence="6" id="KW-0547">Nucleotide-binding</keyword>
<keyword evidence="7 13" id="KW-0418">Kinase</keyword>
<keyword evidence="11" id="KW-0812">Transmembrane</keyword>
<dbReference type="InterPro" id="IPR003594">
    <property type="entry name" value="HATPase_dom"/>
</dbReference>
<keyword evidence="4" id="KW-0597">Phosphoprotein</keyword>
<accession>A0ABV9F616</accession>
<dbReference type="PANTHER" id="PTHR42878">
    <property type="entry name" value="TWO-COMPONENT HISTIDINE KINASE"/>
    <property type="match status" value="1"/>
</dbReference>
<evidence type="ECO:0000259" key="12">
    <source>
        <dbReference type="PROSITE" id="PS50109"/>
    </source>
</evidence>
<dbReference type="RefSeq" id="WP_378092519.1">
    <property type="nucleotide sequence ID" value="NZ_JBHSEP010000002.1"/>
</dbReference>
<evidence type="ECO:0000256" key="5">
    <source>
        <dbReference type="ARBA" id="ARBA00022679"/>
    </source>
</evidence>
<evidence type="ECO:0000256" key="3">
    <source>
        <dbReference type="ARBA" id="ARBA00012438"/>
    </source>
</evidence>
<feature type="compositionally biased region" description="Basic residues" evidence="10">
    <location>
        <begin position="313"/>
        <end position="324"/>
    </location>
</feature>
<dbReference type="InterPro" id="IPR005467">
    <property type="entry name" value="His_kinase_dom"/>
</dbReference>
<evidence type="ECO:0000256" key="9">
    <source>
        <dbReference type="ARBA" id="ARBA00023012"/>
    </source>
</evidence>
<dbReference type="CDD" id="cd00082">
    <property type="entry name" value="HisKA"/>
    <property type="match status" value="1"/>
</dbReference>
<reference evidence="14" key="1">
    <citation type="journal article" date="2019" name="Int. J. Syst. Evol. Microbiol.">
        <title>The Global Catalogue of Microorganisms (GCM) 10K type strain sequencing project: providing services to taxonomists for standard genome sequencing and annotation.</title>
        <authorList>
            <consortium name="The Broad Institute Genomics Platform"/>
            <consortium name="The Broad Institute Genome Sequencing Center for Infectious Disease"/>
            <person name="Wu L."/>
            <person name="Ma J."/>
        </authorList>
    </citation>
    <scope>NUCLEOTIDE SEQUENCE [LARGE SCALE GENOMIC DNA]</scope>
    <source>
        <strain evidence="14">CCUG 49571</strain>
    </source>
</reference>
<keyword evidence="5" id="KW-0808">Transferase</keyword>
<dbReference type="SUPFAM" id="SSF55874">
    <property type="entry name" value="ATPase domain of HSP90 chaperone/DNA topoisomerase II/histidine kinase"/>
    <property type="match status" value="1"/>
</dbReference>
<comment type="catalytic activity">
    <reaction evidence="1">
        <text>ATP + protein L-histidine = ADP + protein N-phospho-L-histidine.</text>
        <dbReference type="EC" id="2.7.13.3"/>
    </reaction>
</comment>
<evidence type="ECO:0000256" key="11">
    <source>
        <dbReference type="SAM" id="Phobius"/>
    </source>
</evidence>
<dbReference type="EMBL" id="JBHSEP010000002">
    <property type="protein sequence ID" value="MFC4597386.1"/>
    <property type="molecule type" value="Genomic_DNA"/>
</dbReference>
<dbReference type="InterPro" id="IPR003661">
    <property type="entry name" value="HisK_dim/P_dom"/>
</dbReference>
<feature type="transmembrane region" description="Helical" evidence="11">
    <location>
        <begin position="258"/>
        <end position="281"/>
    </location>
</feature>
<dbReference type="Gene3D" id="3.30.565.10">
    <property type="entry name" value="Histidine kinase-like ATPase, C-terminal domain"/>
    <property type="match status" value="1"/>
</dbReference>
<gene>
    <name evidence="13" type="ORF">ACFO3S_03985</name>
</gene>
<dbReference type="Pfam" id="PF00512">
    <property type="entry name" value="HisKA"/>
    <property type="match status" value="1"/>
</dbReference>
<evidence type="ECO:0000256" key="8">
    <source>
        <dbReference type="ARBA" id="ARBA00022840"/>
    </source>
</evidence>
<keyword evidence="11" id="KW-0472">Membrane</keyword>
<dbReference type="InterPro" id="IPR036097">
    <property type="entry name" value="HisK_dim/P_sf"/>
</dbReference>
<proteinExistence type="predicted"/>
<evidence type="ECO:0000256" key="4">
    <source>
        <dbReference type="ARBA" id="ARBA00022553"/>
    </source>
</evidence>
<dbReference type="SMART" id="SM00387">
    <property type="entry name" value="HATPase_c"/>
    <property type="match status" value="1"/>
</dbReference>
<evidence type="ECO:0000256" key="7">
    <source>
        <dbReference type="ARBA" id="ARBA00022777"/>
    </source>
</evidence>
<dbReference type="InterPro" id="IPR036890">
    <property type="entry name" value="HATPase_C_sf"/>
</dbReference>
<evidence type="ECO:0000313" key="14">
    <source>
        <dbReference type="Proteomes" id="UP001596028"/>
    </source>
</evidence>
<keyword evidence="9" id="KW-0902">Two-component regulatory system</keyword>
<name>A0ABV9F616_9BACL</name>
<feature type="region of interest" description="Disordered" evidence="10">
    <location>
        <begin position="304"/>
        <end position="324"/>
    </location>
</feature>
<organism evidence="13 14">
    <name type="scientific">Cohnella hongkongensis</name>
    <dbReference type="NCBI Taxonomy" id="178337"/>
    <lineage>
        <taxon>Bacteria</taxon>
        <taxon>Bacillati</taxon>
        <taxon>Bacillota</taxon>
        <taxon>Bacilli</taxon>
        <taxon>Bacillales</taxon>
        <taxon>Paenibacillaceae</taxon>
        <taxon>Cohnella</taxon>
    </lineage>
</organism>
<sequence>MSVKSRLALRLVGWLAFAGFVLLALAAVTLNWISNQFSRIEAARQFESAGLHELIRTLQRDGTRPEFDPKLLELVREHGGWLQTLDEQGRVTDSYFAPDDVPTEYGPGQLTAYWLGKLSFPYPLYLWIQEKDGVQYTLLYGMSNRSDELLRQVVAEAAVWDDRIVVPEALGNSMLRDGFWVQLLDAAGDELASFNKPDGAIADYTLQEFALRSVYPDRYGARIASHYDPSSGQTWVVSQPLPGTAPGQQPTLAPENRVLMIGIGALLLGAIALFSIVSFAFGQRFGAPIVHVLKWLRQLGEGRYEEPTDTRGKPRSRNRKGRRRRKYRVYRDVLESMELLSRTLQKNKKLAEDTERMRNEWIAGVSHDLKTPLSSIKGYAHILENGDYEWSADEVREFARVIMEKSAYLDELISDLALTYRLKNGAGAPASELADLNECAAAAIGEAANHPRYPAGSVRFSASDKPVHVETYRPWFQRIVDNLIANALLHNEPGTVVTVAVRRNEDDSASLIVSDNGKGMDEETAARLFERYYRGTDTEAHPEGSGLGMAITRALAEGLGGTIRVDTAEGRGTTIVIRWPAKKPPMQESS</sequence>
<dbReference type="Gene3D" id="1.10.287.130">
    <property type="match status" value="1"/>
</dbReference>
<dbReference type="PROSITE" id="PS50109">
    <property type="entry name" value="HIS_KIN"/>
    <property type="match status" value="1"/>
</dbReference>
<dbReference type="PANTHER" id="PTHR42878:SF7">
    <property type="entry name" value="SENSOR HISTIDINE KINASE GLRK"/>
    <property type="match status" value="1"/>
</dbReference>
<evidence type="ECO:0000256" key="6">
    <source>
        <dbReference type="ARBA" id="ARBA00022741"/>
    </source>
</evidence>
<dbReference type="Proteomes" id="UP001596028">
    <property type="component" value="Unassembled WGS sequence"/>
</dbReference>
<dbReference type="Pfam" id="PF02518">
    <property type="entry name" value="HATPase_c"/>
    <property type="match status" value="1"/>
</dbReference>
<dbReference type="CDD" id="cd00075">
    <property type="entry name" value="HATPase"/>
    <property type="match status" value="1"/>
</dbReference>
<feature type="domain" description="Histidine kinase" evidence="12">
    <location>
        <begin position="364"/>
        <end position="583"/>
    </location>
</feature>
<evidence type="ECO:0000256" key="1">
    <source>
        <dbReference type="ARBA" id="ARBA00000085"/>
    </source>
</evidence>
<comment type="subcellular location">
    <subcellularLocation>
        <location evidence="2">Membrane</location>
    </subcellularLocation>
</comment>
<dbReference type="InterPro" id="IPR004358">
    <property type="entry name" value="Sig_transdc_His_kin-like_C"/>
</dbReference>